<keyword evidence="3" id="KW-1185">Reference proteome</keyword>
<name>A0ABW3EIZ8_9ACTN</name>
<gene>
    <name evidence="2" type="ORF">ACFQ11_00735</name>
</gene>
<dbReference type="EMBL" id="JBHTJA010000001">
    <property type="protein sequence ID" value="MFD0898918.1"/>
    <property type="molecule type" value="Genomic_DNA"/>
</dbReference>
<reference evidence="3" key="1">
    <citation type="journal article" date="2019" name="Int. J. Syst. Evol. Microbiol.">
        <title>The Global Catalogue of Microorganisms (GCM) 10K type strain sequencing project: providing services to taxonomists for standard genome sequencing and annotation.</title>
        <authorList>
            <consortium name="The Broad Institute Genomics Platform"/>
            <consortium name="The Broad Institute Genome Sequencing Center for Infectious Disease"/>
            <person name="Wu L."/>
            <person name="Ma J."/>
        </authorList>
    </citation>
    <scope>NUCLEOTIDE SEQUENCE [LARGE SCALE GENOMIC DNA]</scope>
    <source>
        <strain evidence="3">JCM 31202</strain>
    </source>
</reference>
<feature type="signal peptide" evidence="1">
    <location>
        <begin position="1"/>
        <end position="23"/>
    </location>
</feature>
<evidence type="ECO:0000313" key="3">
    <source>
        <dbReference type="Proteomes" id="UP001596972"/>
    </source>
</evidence>
<dbReference type="RefSeq" id="WP_378295712.1">
    <property type="nucleotide sequence ID" value="NZ_JBHTJA010000001.1"/>
</dbReference>
<protein>
    <recommendedName>
        <fullName evidence="4">Carbohydrate-binding protein</fullName>
    </recommendedName>
</protein>
<accession>A0ABW3EIZ8</accession>
<dbReference type="Proteomes" id="UP001596972">
    <property type="component" value="Unassembled WGS sequence"/>
</dbReference>
<feature type="chain" id="PRO_5045299967" description="Carbohydrate-binding protein" evidence="1">
    <location>
        <begin position="24"/>
        <end position="361"/>
    </location>
</feature>
<evidence type="ECO:0000256" key="1">
    <source>
        <dbReference type="SAM" id="SignalP"/>
    </source>
</evidence>
<evidence type="ECO:0008006" key="4">
    <source>
        <dbReference type="Google" id="ProtNLM"/>
    </source>
</evidence>
<organism evidence="2 3">
    <name type="scientific">Actinomadura sediminis</name>
    <dbReference type="NCBI Taxonomy" id="1038904"/>
    <lineage>
        <taxon>Bacteria</taxon>
        <taxon>Bacillati</taxon>
        <taxon>Actinomycetota</taxon>
        <taxon>Actinomycetes</taxon>
        <taxon>Streptosporangiales</taxon>
        <taxon>Thermomonosporaceae</taxon>
        <taxon>Actinomadura</taxon>
    </lineage>
</organism>
<proteinExistence type="predicted"/>
<evidence type="ECO:0000313" key="2">
    <source>
        <dbReference type="EMBL" id="MFD0898918.1"/>
    </source>
</evidence>
<keyword evidence="1" id="KW-0732">Signal</keyword>
<comment type="caution">
    <text evidence="2">The sequence shown here is derived from an EMBL/GenBank/DDBJ whole genome shotgun (WGS) entry which is preliminary data.</text>
</comment>
<sequence length="361" mass="37876">MRSSRVRPARTLTAALAAVLASAGPVAAPAAAAGPPPLHADPTPLLWPRSGLETVSATGPDDVWAGGYQGYQGIDWSIPGFGAGTIDILPPKAVVTRWNGTSWQTHDIPGTGGDAAVREIDAGSPTNVWVTGALHAFQDVAKHKPFVARWDGTRWHNVAPPDGCAPQNPEADAAGAWFTCGTTILRWEGGRWTRYDAGAHDNCCIAVNDISALPGGAAWAAATWGVVRWDGQRWSEVAGLPEDGFWNDVLAVSENEVWATGTARADNGHRRPVLYRWDGESWSEGPAPTYNVELVRTGDGTTWAVQASGGALYRLDGATWTRVDVPVTGGGEVTGATSVPGAASLWAVGKTESAPLVYTNG</sequence>